<proteinExistence type="predicted"/>
<evidence type="ECO:0000256" key="1">
    <source>
        <dbReference type="SAM" id="MobiDB-lite"/>
    </source>
</evidence>
<name>A0ABT3SYD5_9GAMM</name>
<evidence type="ECO:0000313" key="2">
    <source>
        <dbReference type="EMBL" id="MCX2975013.1"/>
    </source>
</evidence>
<comment type="caution">
    <text evidence="2">The sequence shown here is derived from an EMBL/GenBank/DDBJ whole genome shotgun (WGS) entry which is preliminary data.</text>
</comment>
<dbReference type="Proteomes" id="UP001143307">
    <property type="component" value="Unassembled WGS sequence"/>
</dbReference>
<sequence>MIIKEHELPARRCPRIQTTTEAMQQLLFDLSTAQFLLNCYEDSEIRESANKALDTAMKKISGLRLDAEQKDREEEEEDERQGVLETLSSEELANELAERQELEAKKNAA</sequence>
<dbReference type="EMBL" id="SHNP01000005">
    <property type="protein sequence ID" value="MCX2975013.1"/>
    <property type="molecule type" value="Genomic_DNA"/>
</dbReference>
<organism evidence="2 3">
    <name type="scientific">Candidatus Seongchinamella marina</name>
    <dbReference type="NCBI Taxonomy" id="2518990"/>
    <lineage>
        <taxon>Bacteria</taxon>
        <taxon>Pseudomonadati</taxon>
        <taxon>Pseudomonadota</taxon>
        <taxon>Gammaproteobacteria</taxon>
        <taxon>Cellvibrionales</taxon>
        <taxon>Halieaceae</taxon>
        <taxon>Seongchinamella</taxon>
    </lineage>
</organism>
<dbReference type="RefSeq" id="WP_279253680.1">
    <property type="nucleotide sequence ID" value="NZ_SHNP01000005.1"/>
</dbReference>
<protein>
    <submittedName>
        <fullName evidence="2">Uncharacterized protein</fullName>
    </submittedName>
</protein>
<feature type="region of interest" description="Disordered" evidence="1">
    <location>
        <begin position="64"/>
        <end position="92"/>
    </location>
</feature>
<gene>
    <name evidence="2" type="ORF">EYC87_15590</name>
</gene>
<keyword evidence="3" id="KW-1185">Reference proteome</keyword>
<reference evidence="2" key="1">
    <citation type="submission" date="2019-02" db="EMBL/GenBank/DDBJ databases">
        <authorList>
            <person name="Li S.-H."/>
        </authorList>
    </citation>
    <scope>NUCLEOTIDE SEQUENCE</scope>
    <source>
        <strain evidence="2">IMCC8485</strain>
    </source>
</reference>
<evidence type="ECO:0000313" key="3">
    <source>
        <dbReference type="Proteomes" id="UP001143307"/>
    </source>
</evidence>
<accession>A0ABT3SYD5</accession>